<keyword evidence="7" id="KW-0175">Coiled coil</keyword>
<dbReference type="SMART" id="SM00388">
    <property type="entry name" value="HisKA"/>
    <property type="match status" value="1"/>
</dbReference>
<dbReference type="InterPro" id="IPR005467">
    <property type="entry name" value="His_kinase_dom"/>
</dbReference>
<dbReference type="InterPro" id="IPR050736">
    <property type="entry name" value="Sensor_HK_Regulatory"/>
</dbReference>
<dbReference type="InterPro" id="IPR036097">
    <property type="entry name" value="HisK_dim/P_sf"/>
</dbReference>
<dbReference type="Proteomes" id="UP001200470">
    <property type="component" value="Unassembled WGS sequence"/>
</dbReference>
<evidence type="ECO:0000256" key="5">
    <source>
        <dbReference type="ARBA" id="ARBA00022777"/>
    </source>
</evidence>
<keyword evidence="3" id="KW-0597">Phosphoprotein</keyword>
<dbReference type="Gene3D" id="1.10.287.130">
    <property type="match status" value="1"/>
</dbReference>
<comment type="catalytic activity">
    <reaction evidence="1">
        <text>ATP + protein L-histidine = ADP + protein N-phospho-L-histidine.</text>
        <dbReference type="EC" id="2.7.13.3"/>
    </reaction>
</comment>
<evidence type="ECO:0000256" key="4">
    <source>
        <dbReference type="ARBA" id="ARBA00022679"/>
    </source>
</evidence>
<evidence type="ECO:0000256" key="6">
    <source>
        <dbReference type="ARBA" id="ARBA00023012"/>
    </source>
</evidence>
<keyword evidence="5 10" id="KW-0418">Kinase</keyword>
<dbReference type="Pfam" id="PF00512">
    <property type="entry name" value="HisKA"/>
    <property type="match status" value="1"/>
</dbReference>
<dbReference type="CDD" id="cd00082">
    <property type="entry name" value="HisKA"/>
    <property type="match status" value="1"/>
</dbReference>
<proteinExistence type="predicted"/>
<keyword evidence="8" id="KW-0472">Membrane</keyword>
<organism evidence="10 11">
    <name type="scientific">Xylanibacter brevis</name>
    <dbReference type="NCBI Taxonomy" id="83231"/>
    <lineage>
        <taxon>Bacteria</taxon>
        <taxon>Pseudomonadati</taxon>
        <taxon>Bacteroidota</taxon>
        <taxon>Bacteroidia</taxon>
        <taxon>Bacteroidales</taxon>
        <taxon>Prevotellaceae</taxon>
        <taxon>Xylanibacter</taxon>
    </lineage>
</organism>
<keyword evidence="8" id="KW-0812">Transmembrane</keyword>
<sequence length="633" mass="72049">MPHRLLADDRILYVTSYEPDNKIVADNLGEFSNYVKTNIPNSRLFVESMNCNGMIDIKDWRKWMEGIISKYNNGHMRPDIVVLTGCEAVSTFLSIPNPEYKKIPVLVGGCSFSMVELPDDTTDVASWTPELKYLRSDYQDYNLIGGILTRYSVEKNIELTKRMYPHAKNYYFVSDNSLGGVSLQALARKDMRQAKFSNIKMHYYDGRTGFFDTLAKKIKRLNPETDVLLIGSWRLDANNSFNVSHSAELFRTLNPSVPVFSVAGSGMNGWAVGGWIPEYANKNEKLGEMCKDYLETRSDQGWVYLNEGFVFDYRRMQDLDISESRLPEGFTIINEPKPFFEKHSVVIDYILFATVFLSIGLSIAIVALIKSHRLRKELIQKGKELEEARDKAEEANHMKSAFLANMSHEIRTPLNAIVGFSDLLATQSEDLGVQEKTHFSNVIQENTNALLNLINDVLDLSRIESGHVRMELTLCDVKQLCQTTIESVEMTCRKPIHFVFECDEPSVHFVTDKTRLRQVLVNLLTNAIKFSDKGNITVSLVVDHDDESASFAVTDQGCGIKPEYAEKIFDRFVKLDQFTKGTGLGLQICRQIIEILGGRIWLDNTYHGGARFRFVHPTNLEEAMPEPLPYHVF</sequence>
<accession>A0ABS9CGM9</accession>
<feature type="domain" description="Histidine kinase" evidence="9">
    <location>
        <begin position="405"/>
        <end position="620"/>
    </location>
</feature>
<dbReference type="SMART" id="SM00387">
    <property type="entry name" value="HATPase_c"/>
    <property type="match status" value="1"/>
</dbReference>
<evidence type="ECO:0000313" key="11">
    <source>
        <dbReference type="Proteomes" id="UP001200470"/>
    </source>
</evidence>
<gene>
    <name evidence="10" type="ORF">I6E12_05050</name>
</gene>
<comment type="caution">
    <text evidence="10">The sequence shown here is derived from an EMBL/GenBank/DDBJ whole genome shotgun (WGS) entry which is preliminary data.</text>
</comment>
<dbReference type="PRINTS" id="PR00344">
    <property type="entry name" value="BCTRLSENSOR"/>
</dbReference>
<keyword evidence="6" id="KW-0902">Two-component regulatory system</keyword>
<evidence type="ECO:0000256" key="8">
    <source>
        <dbReference type="SAM" id="Phobius"/>
    </source>
</evidence>
<dbReference type="InterPro" id="IPR004358">
    <property type="entry name" value="Sig_transdc_His_kin-like_C"/>
</dbReference>
<evidence type="ECO:0000256" key="1">
    <source>
        <dbReference type="ARBA" id="ARBA00000085"/>
    </source>
</evidence>
<dbReference type="GO" id="GO:0016301">
    <property type="term" value="F:kinase activity"/>
    <property type="evidence" value="ECO:0007669"/>
    <property type="project" value="UniProtKB-KW"/>
</dbReference>
<dbReference type="InterPro" id="IPR003594">
    <property type="entry name" value="HATPase_dom"/>
</dbReference>
<reference evidence="10 11" key="1">
    <citation type="submission" date="2020-12" db="EMBL/GenBank/DDBJ databases">
        <title>Whole genome sequences of gut porcine anaerobes.</title>
        <authorList>
            <person name="Kubasova T."/>
            <person name="Jahodarova E."/>
            <person name="Rychlik I."/>
        </authorList>
    </citation>
    <scope>NUCLEOTIDE SEQUENCE [LARGE SCALE GENOMIC DNA]</scope>
    <source>
        <strain evidence="10 11">An925</strain>
    </source>
</reference>
<dbReference type="PANTHER" id="PTHR43711">
    <property type="entry name" value="TWO-COMPONENT HISTIDINE KINASE"/>
    <property type="match status" value="1"/>
</dbReference>
<evidence type="ECO:0000259" key="9">
    <source>
        <dbReference type="PROSITE" id="PS50109"/>
    </source>
</evidence>
<dbReference type="InterPro" id="IPR036890">
    <property type="entry name" value="HATPase_C_sf"/>
</dbReference>
<dbReference type="RefSeq" id="WP_301637852.1">
    <property type="nucleotide sequence ID" value="NZ_JADYTN010000008.1"/>
</dbReference>
<evidence type="ECO:0000313" key="10">
    <source>
        <dbReference type="EMBL" id="MCF2563477.1"/>
    </source>
</evidence>
<evidence type="ECO:0000256" key="3">
    <source>
        <dbReference type="ARBA" id="ARBA00022553"/>
    </source>
</evidence>
<keyword evidence="8" id="KW-1133">Transmembrane helix</keyword>
<feature type="transmembrane region" description="Helical" evidence="8">
    <location>
        <begin position="349"/>
        <end position="369"/>
    </location>
</feature>
<name>A0ABS9CGM9_9BACT</name>
<evidence type="ECO:0000256" key="2">
    <source>
        <dbReference type="ARBA" id="ARBA00012438"/>
    </source>
</evidence>
<dbReference type="EMBL" id="JADYTN010000008">
    <property type="protein sequence ID" value="MCF2563477.1"/>
    <property type="molecule type" value="Genomic_DNA"/>
</dbReference>
<dbReference type="Pfam" id="PF02518">
    <property type="entry name" value="HATPase_c"/>
    <property type="match status" value="1"/>
</dbReference>
<feature type="coiled-coil region" evidence="7">
    <location>
        <begin position="371"/>
        <end position="405"/>
    </location>
</feature>
<dbReference type="SUPFAM" id="SSF47384">
    <property type="entry name" value="Homodimeric domain of signal transducing histidine kinase"/>
    <property type="match status" value="1"/>
</dbReference>
<dbReference type="InterPro" id="IPR003661">
    <property type="entry name" value="HisK_dim/P_dom"/>
</dbReference>
<dbReference type="Gene3D" id="3.30.565.10">
    <property type="entry name" value="Histidine kinase-like ATPase, C-terminal domain"/>
    <property type="match status" value="1"/>
</dbReference>
<dbReference type="SUPFAM" id="SSF55874">
    <property type="entry name" value="ATPase domain of HSP90 chaperone/DNA topoisomerase II/histidine kinase"/>
    <property type="match status" value="1"/>
</dbReference>
<dbReference type="PROSITE" id="PS50109">
    <property type="entry name" value="HIS_KIN"/>
    <property type="match status" value="1"/>
</dbReference>
<protein>
    <recommendedName>
        <fullName evidence="2">histidine kinase</fullName>
        <ecNumber evidence="2">2.7.13.3</ecNumber>
    </recommendedName>
</protein>
<keyword evidence="11" id="KW-1185">Reference proteome</keyword>
<dbReference type="EC" id="2.7.13.3" evidence="2"/>
<dbReference type="PANTHER" id="PTHR43711:SF26">
    <property type="entry name" value="SENSOR HISTIDINE KINASE RCSC"/>
    <property type="match status" value="1"/>
</dbReference>
<evidence type="ECO:0000256" key="7">
    <source>
        <dbReference type="SAM" id="Coils"/>
    </source>
</evidence>
<keyword evidence="4" id="KW-0808">Transferase</keyword>